<feature type="chain" id="PRO_5043732196" evidence="1">
    <location>
        <begin position="17"/>
        <end position="131"/>
    </location>
</feature>
<proteinExistence type="predicted"/>
<gene>
    <name evidence="2" type="ORF">QCA50_015404</name>
</gene>
<evidence type="ECO:0000313" key="3">
    <source>
        <dbReference type="Proteomes" id="UP001385951"/>
    </source>
</evidence>
<dbReference type="EMBL" id="JASBNA010000040">
    <property type="protein sequence ID" value="KAK7681670.1"/>
    <property type="molecule type" value="Genomic_DNA"/>
</dbReference>
<dbReference type="AlphaFoldDB" id="A0AAW0FY35"/>
<protein>
    <submittedName>
        <fullName evidence="2">Uncharacterized protein</fullName>
    </submittedName>
</protein>
<keyword evidence="1" id="KW-0732">Signal</keyword>
<comment type="caution">
    <text evidence="2">The sequence shown here is derived from an EMBL/GenBank/DDBJ whole genome shotgun (WGS) entry which is preliminary data.</text>
</comment>
<name>A0AAW0FY35_9APHY</name>
<reference evidence="2 3" key="1">
    <citation type="submission" date="2022-09" db="EMBL/GenBank/DDBJ databases">
        <authorList>
            <person name="Palmer J.M."/>
        </authorList>
    </citation>
    <scope>NUCLEOTIDE SEQUENCE [LARGE SCALE GENOMIC DNA]</scope>
    <source>
        <strain evidence="2 3">DSM 7382</strain>
    </source>
</reference>
<sequence>MKNLFVLAALAATVLAQLEGPGMNVTAPKPGTNITMLTPFEVDIVKLAKNPVQIDLRLQIDAISWEDGVPRNLYNSTFNITQDVPPTAMIHVVPANLPKGPALLNITHYYTAGGDPTIETESTVIKLNVVG</sequence>
<keyword evidence="3" id="KW-1185">Reference proteome</keyword>
<accession>A0AAW0FY35</accession>
<dbReference type="Proteomes" id="UP001385951">
    <property type="component" value="Unassembled WGS sequence"/>
</dbReference>
<evidence type="ECO:0000256" key="1">
    <source>
        <dbReference type="SAM" id="SignalP"/>
    </source>
</evidence>
<feature type="signal peptide" evidence="1">
    <location>
        <begin position="1"/>
        <end position="16"/>
    </location>
</feature>
<organism evidence="2 3">
    <name type="scientific">Cerrena zonata</name>
    <dbReference type="NCBI Taxonomy" id="2478898"/>
    <lineage>
        <taxon>Eukaryota</taxon>
        <taxon>Fungi</taxon>
        <taxon>Dikarya</taxon>
        <taxon>Basidiomycota</taxon>
        <taxon>Agaricomycotina</taxon>
        <taxon>Agaricomycetes</taxon>
        <taxon>Polyporales</taxon>
        <taxon>Cerrenaceae</taxon>
        <taxon>Cerrena</taxon>
    </lineage>
</organism>
<evidence type="ECO:0000313" key="2">
    <source>
        <dbReference type="EMBL" id="KAK7681670.1"/>
    </source>
</evidence>